<accession>A0A7W8CT57</accession>
<name>A0A7W8CT57_9BACL</name>
<sequence length="118" mass="14006">MNERLLDFLRRSEVSRLPEEKRKLYEFITEAEDALAEKATTADEFFSLVLTESPINLAMKHFKLPYDQVVSLLTDIEDELHVKIKQRSEKVKWIDFSDKSNQNMDGERKNHLFLFINE</sequence>
<dbReference type="RefSeq" id="WP_135502777.1">
    <property type="nucleotide sequence ID" value="NZ_JACHHE010000003.1"/>
</dbReference>
<dbReference type="Proteomes" id="UP000525923">
    <property type="component" value="Unassembled WGS sequence"/>
</dbReference>
<protein>
    <submittedName>
        <fullName evidence="1">Uncharacterized protein</fullName>
    </submittedName>
</protein>
<evidence type="ECO:0000313" key="1">
    <source>
        <dbReference type="EMBL" id="MBB5179899.1"/>
    </source>
</evidence>
<keyword evidence="2" id="KW-1185">Reference proteome</keyword>
<gene>
    <name evidence="1" type="ORF">HNQ44_001323</name>
</gene>
<comment type="caution">
    <text evidence="1">The sequence shown here is derived from an EMBL/GenBank/DDBJ whole genome shotgun (WGS) entry which is preliminary data.</text>
</comment>
<dbReference type="EMBL" id="JACHHE010000003">
    <property type="protein sequence ID" value="MBB5179899.1"/>
    <property type="molecule type" value="Genomic_DNA"/>
</dbReference>
<evidence type="ECO:0000313" key="2">
    <source>
        <dbReference type="Proteomes" id="UP000525923"/>
    </source>
</evidence>
<reference evidence="1 2" key="1">
    <citation type="submission" date="2020-08" db="EMBL/GenBank/DDBJ databases">
        <title>Genomic Encyclopedia of Type Strains, Phase IV (KMG-IV): sequencing the most valuable type-strain genomes for metagenomic binning, comparative biology and taxonomic classification.</title>
        <authorList>
            <person name="Goeker M."/>
        </authorList>
    </citation>
    <scope>NUCLEOTIDE SEQUENCE [LARGE SCALE GENOMIC DNA]</scope>
    <source>
        <strain evidence="1 2">DSM 15895</strain>
    </source>
</reference>
<dbReference type="OrthoDB" id="2720271at2"/>
<dbReference type="AlphaFoldDB" id="A0A7W8CT57"/>
<proteinExistence type="predicted"/>
<organism evidence="1 2">
    <name type="scientific">Planococcus koreensis</name>
    <dbReference type="NCBI Taxonomy" id="112331"/>
    <lineage>
        <taxon>Bacteria</taxon>
        <taxon>Bacillati</taxon>
        <taxon>Bacillota</taxon>
        <taxon>Bacilli</taxon>
        <taxon>Bacillales</taxon>
        <taxon>Caryophanaceae</taxon>
        <taxon>Planococcus</taxon>
    </lineage>
</organism>